<gene>
    <name evidence="1" type="ORF">H9807_10865</name>
</gene>
<dbReference type="EMBL" id="DXAV01000089">
    <property type="protein sequence ID" value="HIZ92596.1"/>
    <property type="molecule type" value="Genomic_DNA"/>
</dbReference>
<accession>A0A9D2H0J6</accession>
<dbReference type="AlphaFoldDB" id="A0A9D2H0J6"/>
<comment type="caution">
    <text evidence="1">The sequence shown here is derived from an EMBL/GenBank/DDBJ whole genome shotgun (WGS) entry which is preliminary data.</text>
</comment>
<name>A0A9D2H0J6_9BACE</name>
<protein>
    <submittedName>
        <fullName evidence="1">Uncharacterized protein</fullName>
    </submittedName>
</protein>
<reference evidence="1" key="1">
    <citation type="journal article" date="2021" name="PeerJ">
        <title>Extensive microbial diversity within the chicken gut microbiome revealed by metagenomics and culture.</title>
        <authorList>
            <person name="Gilroy R."/>
            <person name="Ravi A."/>
            <person name="Getino M."/>
            <person name="Pursley I."/>
            <person name="Horton D.L."/>
            <person name="Alikhan N.F."/>
            <person name="Baker D."/>
            <person name="Gharbi K."/>
            <person name="Hall N."/>
            <person name="Watson M."/>
            <person name="Adriaenssens E.M."/>
            <person name="Foster-Nyarko E."/>
            <person name="Jarju S."/>
            <person name="Secka A."/>
            <person name="Antonio M."/>
            <person name="Oren A."/>
            <person name="Chaudhuri R.R."/>
            <person name="La Ragione R."/>
            <person name="Hildebrand F."/>
            <person name="Pallen M.J."/>
        </authorList>
    </citation>
    <scope>NUCLEOTIDE SEQUENCE</scope>
    <source>
        <strain evidence="1">CHK118-2852</strain>
    </source>
</reference>
<dbReference type="Proteomes" id="UP000824108">
    <property type="component" value="Unassembled WGS sequence"/>
</dbReference>
<organism evidence="1 2">
    <name type="scientific">Candidatus Bacteroides merdavium</name>
    <dbReference type="NCBI Taxonomy" id="2838472"/>
    <lineage>
        <taxon>Bacteria</taxon>
        <taxon>Pseudomonadati</taxon>
        <taxon>Bacteroidota</taxon>
        <taxon>Bacteroidia</taxon>
        <taxon>Bacteroidales</taxon>
        <taxon>Bacteroidaceae</taxon>
        <taxon>Bacteroides</taxon>
    </lineage>
</organism>
<evidence type="ECO:0000313" key="2">
    <source>
        <dbReference type="Proteomes" id="UP000824108"/>
    </source>
</evidence>
<reference evidence="1" key="2">
    <citation type="submission" date="2021-04" db="EMBL/GenBank/DDBJ databases">
        <authorList>
            <person name="Gilroy R."/>
        </authorList>
    </citation>
    <scope>NUCLEOTIDE SEQUENCE</scope>
    <source>
        <strain evidence="1">CHK118-2852</strain>
    </source>
</reference>
<sequence length="56" mass="6560">MEKNEVQRGFFAYAQIDSKIFTNKIEEQKWKIDGDGSSKAMFPDAKRHFTVVKCLF</sequence>
<proteinExistence type="predicted"/>
<evidence type="ECO:0000313" key="1">
    <source>
        <dbReference type="EMBL" id="HIZ92596.1"/>
    </source>
</evidence>